<evidence type="ECO:0000313" key="2">
    <source>
        <dbReference type="Proteomes" id="UP001378956"/>
    </source>
</evidence>
<evidence type="ECO:0000313" key="1">
    <source>
        <dbReference type="EMBL" id="MEJ2902472.1"/>
    </source>
</evidence>
<dbReference type="Proteomes" id="UP001378956">
    <property type="component" value="Unassembled WGS sequence"/>
</dbReference>
<sequence>MKFTIVNPTDHTPVRLRTAPEDYNGEQGLRIIFPENDSLVMVEKNGQWNVMDETDINPKLIEAIAKELKPIARYT</sequence>
<organism evidence="1 2">
    <name type="scientific">Pedobacter panaciterrae</name>
    <dbReference type="NCBI Taxonomy" id="363849"/>
    <lineage>
        <taxon>Bacteria</taxon>
        <taxon>Pseudomonadati</taxon>
        <taxon>Bacteroidota</taxon>
        <taxon>Sphingobacteriia</taxon>
        <taxon>Sphingobacteriales</taxon>
        <taxon>Sphingobacteriaceae</taxon>
        <taxon>Pedobacter</taxon>
    </lineage>
</organism>
<dbReference type="RefSeq" id="WP_172662837.1">
    <property type="nucleotide sequence ID" value="NZ_JABMKW010000020.1"/>
</dbReference>
<gene>
    <name evidence="1" type="ORF">WAE58_08540</name>
</gene>
<reference evidence="1 2" key="1">
    <citation type="submission" date="2024-03" db="EMBL/GenBank/DDBJ databases">
        <title>Sequence of Lycoming College Course Isolates.</title>
        <authorList>
            <person name="Plotts O."/>
            <person name="Newman J."/>
        </authorList>
    </citation>
    <scope>NUCLEOTIDE SEQUENCE [LARGE SCALE GENOMIC DNA]</scope>
    <source>
        <strain evidence="1 2">CJB-3</strain>
    </source>
</reference>
<keyword evidence="2" id="KW-1185">Reference proteome</keyword>
<dbReference type="EMBL" id="JBBEUB010000002">
    <property type="protein sequence ID" value="MEJ2902472.1"/>
    <property type="molecule type" value="Genomic_DNA"/>
</dbReference>
<name>A0ABU8NJP3_9SPHI</name>
<comment type="caution">
    <text evidence="1">The sequence shown here is derived from an EMBL/GenBank/DDBJ whole genome shotgun (WGS) entry which is preliminary data.</text>
</comment>
<proteinExistence type="predicted"/>
<accession>A0ABU8NJP3</accession>
<protein>
    <submittedName>
        <fullName evidence="1">Uncharacterized protein</fullName>
    </submittedName>
</protein>